<organism evidence="2 3">
    <name type="scientific">Trifolium medium</name>
    <dbReference type="NCBI Taxonomy" id="97028"/>
    <lineage>
        <taxon>Eukaryota</taxon>
        <taxon>Viridiplantae</taxon>
        <taxon>Streptophyta</taxon>
        <taxon>Embryophyta</taxon>
        <taxon>Tracheophyta</taxon>
        <taxon>Spermatophyta</taxon>
        <taxon>Magnoliopsida</taxon>
        <taxon>eudicotyledons</taxon>
        <taxon>Gunneridae</taxon>
        <taxon>Pentapetalae</taxon>
        <taxon>rosids</taxon>
        <taxon>fabids</taxon>
        <taxon>Fabales</taxon>
        <taxon>Fabaceae</taxon>
        <taxon>Papilionoideae</taxon>
        <taxon>50 kb inversion clade</taxon>
        <taxon>NPAAA clade</taxon>
        <taxon>Hologalegina</taxon>
        <taxon>IRL clade</taxon>
        <taxon>Trifolieae</taxon>
        <taxon>Trifolium</taxon>
    </lineage>
</organism>
<proteinExistence type="predicted"/>
<feature type="non-terminal residue" evidence="2">
    <location>
        <position position="1"/>
    </location>
</feature>
<sequence length="86" mass="9856">SSAIFKLLEVVTFLNGRECKYLKERDDARRELQVLGKKLEESKASCEGYREQHKTLAADLQKAEEKLMTLAEERDGALKEVEELKA</sequence>
<dbReference type="AlphaFoldDB" id="A0A392TRR6"/>
<accession>A0A392TRR6</accession>
<name>A0A392TRR6_9FABA</name>
<feature type="non-terminal residue" evidence="2">
    <location>
        <position position="86"/>
    </location>
</feature>
<comment type="caution">
    <text evidence="2">The sequence shown here is derived from an EMBL/GenBank/DDBJ whole genome shotgun (WGS) entry which is preliminary data.</text>
</comment>
<keyword evidence="3" id="KW-1185">Reference proteome</keyword>
<dbReference type="Proteomes" id="UP000265520">
    <property type="component" value="Unassembled WGS sequence"/>
</dbReference>
<reference evidence="2 3" key="1">
    <citation type="journal article" date="2018" name="Front. Plant Sci.">
        <title>Red Clover (Trifolium pratense) and Zigzag Clover (T. medium) - A Picture of Genomic Similarities and Differences.</title>
        <authorList>
            <person name="Dluhosova J."/>
            <person name="Istvanek J."/>
            <person name="Nedelnik J."/>
            <person name="Repkova J."/>
        </authorList>
    </citation>
    <scope>NUCLEOTIDE SEQUENCE [LARGE SCALE GENOMIC DNA]</scope>
    <source>
        <strain evidence="3">cv. 10/8</strain>
        <tissue evidence="2">Leaf</tissue>
    </source>
</reference>
<dbReference type="EMBL" id="LXQA010640402">
    <property type="protein sequence ID" value="MCI63618.1"/>
    <property type="molecule type" value="Genomic_DNA"/>
</dbReference>
<evidence type="ECO:0000256" key="1">
    <source>
        <dbReference type="SAM" id="Coils"/>
    </source>
</evidence>
<protein>
    <submittedName>
        <fullName evidence="2">Uncharacterized protein</fullName>
    </submittedName>
</protein>
<evidence type="ECO:0000313" key="3">
    <source>
        <dbReference type="Proteomes" id="UP000265520"/>
    </source>
</evidence>
<evidence type="ECO:0000313" key="2">
    <source>
        <dbReference type="EMBL" id="MCI63618.1"/>
    </source>
</evidence>
<feature type="coiled-coil region" evidence="1">
    <location>
        <begin position="25"/>
        <end position="80"/>
    </location>
</feature>
<keyword evidence="1" id="KW-0175">Coiled coil</keyword>